<comment type="similarity">
    <text evidence="1 3">Belongs to the short-chain dehydrogenases/reductases (SDR) family.</text>
</comment>
<evidence type="ECO:0000256" key="3">
    <source>
        <dbReference type="RuleBase" id="RU000363"/>
    </source>
</evidence>
<dbReference type="Proteomes" id="UP000199026">
    <property type="component" value="Unassembled WGS sequence"/>
</dbReference>
<dbReference type="STRING" id="576131.SAMN05444486_103577"/>
<dbReference type="GeneID" id="78125520"/>
<proteinExistence type="inferred from homology"/>
<dbReference type="PANTHER" id="PTHR43391">
    <property type="entry name" value="RETINOL DEHYDROGENASE-RELATED"/>
    <property type="match status" value="1"/>
</dbReference>
<dbReference type="PRINTS" id="PR00080">
    <property type="entry name" value="SDRFAMILY"/>
</dbReference>
<evidence type="ECO:0000313" key="5">
    <source>
        <dbReference type="Proteomes" id="UP000199026"/>
    </source>
</evidence>
<dbReference type="GO" id="GO:0016491">
    <property type="term" value="F:oxidoreductase activity"/>
    <property type="evidence" value="ECO:0007669"/>
    <property type="project" value="UniProtKB-KW"/>
</dbReference>
<dbReference type="EMBL" id="FNPR01000003">
    <property type="protein sequence ID" value="SDY75349.1"/>
    <property type="molecule type" value="Genomic_DNA"/>
</dbReference>
<dbReference type="InterPro" id="IPR036291">
    <property type="entry name" value="NAD(P)-bd_dom_sf"/>
</dbReference>
<dbReference type="Gene3D" id="3.40.50.720">
    <property type="entry name" value="NAD(P)-binding Rossmann-like Domain"/>
    <property type="match status" value="1"/>
</dbReference>
<evidence type="ECO:0000256" key="1">
    <source>
        <dbReference type="ARBA" id="ARBA00006484"/>
    </source>
</evidence>
<protein>
    <submittedName>
        <fullName evidence="4">Short-chain dehydrogenase</fullName>
    </submittedName>
</protein>
<gene>
    <name evidence="4" type="ORF">SAMN05444486_103577</name>
</gene>
<accession>A0A1H3MGQ7</accession>
<organism evidence="4 5">
    <name type="scientific">Lentibacter algarum</name>
    <dbReference type="NCBI Taxonomy" id="576131"/>
    <lineage>
        <taxon>Bacteria</taxon>
        <taxon>Pseudomonadati</taxon>
        <taxon>Pseudomonadota</taxon>
        <taxon>Alphaproteobacteria</taxon>
        <taxon>Rhodobacterales</taxon>
        <taxon>Roseobacteraceae</taxon>
        <taxon>Lentibacter</taxon>
    </lineage>
</organism>
<dbReference type="InterPro" id="IPR020904">
    <property type="entry name" value="Sc_DH/Rdtase_CS"/>
</dbReference>
<sequence length="256" mass="26842">MLIAGKIAVVTGAAKGIGAALVRELKDRGAVHVAALDLSEGVRSLGADSSYICDVSDREVIRDTIEQIEAHAGPIDLFCSNAGILGALNFDNAAGADALEWQRAWDVNVMAHVHAAAVLVPLMRARGGGYFLQTASAAGLLSQIGSAAYSTTKHAAIGFAENLAIAHRDDGIRVSVLCPQGVDTDMIKGAADHPAALDGVLSAEAVAKAALDGVEAERFLILPHPKVDDYLRAKVMDYDRWIGGMAKLQRGYQSTN</sequence>
<dbReference type="Pfam" id="PF00106">
    <property type="entry name" value="adh_short"/>
    <property type="match status" value="1"/>
</dbReference>
<dbReference type="InterPro" id="IPR002347">
    <property type="entry name" value="SDR_fam"/>
</dbReference>
<name>A0A1H3MGQ7_9RHOB</name>
<reference evidence="4 5" key="1">
    <citation type="submission" date="2016-10" db="EMBL/GenBank/DDBJ databases">
        <authorList>
            <person name="de Groot N.N."/>
        </authorList>
    </citation>
    <scope>NUCLEOTIDE SEQUENCE [LARGE SCALE GENOMIC DNA]</scope>
    <source>
        <strain evidence="4 5">DSM 24677</strain>
    </source>
</reference>
<dbReference type="AlphaFoldDB" id="A0A1H3MGQ7"/>
<dbReference type="PRINTS" id="PR00081">
    <property type="entry name" value="GDHRDH"/>
</dbReference>
<dbReference type="RefSeq" id="WP_089893219.1">
    <property type="nucleotide sequence ID" value="NZ_CALJFH010000001.1"/>
</dbReference>
<dbReference type="OrthoDB" id="9810734at2"/>
<dbReference type="PROSITE" id="PS00061">
    <property type="entry name" value="ADH_SHORT"/>
    <property type="match status" value="1"/>
</dbReference>
<keyword evidence="5" id="KW-1185">Reference proteome</keyword>
<dbReference type="SUPFAM" id="SSF51735">
    <property type="entry name" value="NAD(P)-binding Rossmann-fold domains"/>
    <property type="match status" value="1"/>
</dbReference>
<dbReference type="PANTHER" id="PTHR43391:SF26">
    <property type="entry name" value="BLL7251 PROTEIN"/>
    <property type="match status" value="1"/>
</dbReference>
<evidence type="ECO:0000313" key="4">
    <source>
        <dbReference type="EMBL" id="SDY75349.1"/>
    </source>
</evidence>
<keyword evidence="2" id="KW-0560">Oxidoreductase</keyword>
<evidence type="ECO:0000256" key="2">
    <source>
        <dbReference type="ARBA" id="ARBA00023002"/>
    </source>
</evidence>